<dbReference type="SUPFAM" id="SSF50998">
    <property type="entry name" value="Quinoprotein alcohol dehydrogenase-like"/>
    <property type="match status" value="1"/>
</dbReference>
<dbReference type="Pfam" id="PF00400">
    <property type="entry name" value="WD40"/>
    <property type="match status" value="5"/>
</dbReference>
<dbReference type="EMBL" id="JAKFHA010000023">
    <property type="protein sequence ID" value="MCF2531386.1"/>
    <property type="molecule type" value="Genomic_DNA"/>
</dbReference>
<proteinExistence type="predicted"/>
<reference evidence="4" key="1">
    <citation type="submission" date="2022-01" db="EMBL/GenBank/DDBJ databases">
        <title>Genome-Based Taxonomic Classification of the Phylum Actinobacteria.</title>
        <authorList>
            <person name="Gao Y."/>
        </authorList>
    </citation>
    <scope>NUCLEOTIDE SEQUENCE</scope>
    <source>
        <strain evidence="4">KLBMP 8922</strain>
    </source>
</reference>
<dbReference type="AlphaFoldDB" id="A0AA41Q4W0"/>
<dbReference type="PROSITE" id="PS50294">
    <property type="entry name" value="WD_REPEATS_REGION"/>
    <property type="match status" value="3"/>
</dbReference>
<evidence type="ECO:0000256" key="1">
    <source>
        <dbReference type="PROSITE-ProRule" id="PRU00221"/>
    </source>
</evidence>
<evidence type="ECO:0000313" key="4">
    <source>
        <dbReference type="EMBL" id="MCF2531386.1"/>
    </source>
</evidence>
<protein>
    <submittedName>
        <fullName evidence="4">CHAT domain-containing protein</fullName>
    </submittedName>
</protein>
<feature type="repeat" description="WD" evidence="1">
    <location>
        <begin position="710"/>
        <end position="751"/>
    </location>
</feature>
<feature type="region of interest" description="Disordered" evidence="2">
    <location>
        <begin position="404"/>
        <end position="429"/>
    </location>
</feature>
<dbReference type="PROSITE" id="PS50082">
    <property type="entry name" value="WD_REPEATS_2"/>
    <property type="match status" value="4"/>
</dbReference>
<dbReference type="RefSeq" id="WP_235056049.1">
    <property type="nucleotide sequence ID" value="NZ_JAKFHA010000023.1"/>
</dbReference>
<feature type="domain" description="CHAT" evidence="3">
    <location>
        <begin position="71"/>
        <end position="361"/>
    </location>
</feature>
<dbReference type="Gene3D" id="2.130.10.10">
    <property type="entry name" value="YVTN repeat-like/Quinoprotein amine dehydrogenase"/>
    <property type="match status" value="2"/>
</dbReference>
<evidence type="ECO:0000313" key="5">
    <source>
        <dbReference type="Proteomes" id="UP001165378"/>
    </source>
</evidence>
<dbReference type="PANTHER" id="PTHR19879:SF9">
    <property type="entry name" value="TRANSCRIPTION INITIATION FACTOR TFIID SUBUNIT 5"/>
    <property type="match status" value="1"/>
</dbReference>
<dbReference type="Pfam" id="PF12770">
    <property type="entry name" value="CHAT"/>
    <property type="match status" value="1"/>
</dbReference>
<dbReference type="SMART" id="SM00320">
    <property type="entry name" value="WD40"/>
    <property type="match status" value="6"/>
</dbReference>
<feature type="compositionally biased region" description="Pro residues" evidence="2">
    <location>
        <begin position="471"/>
        <end position="482"/>
    </location>
</feature>
<feature type="repeat" description="WD" evidence="1">
    <location>
        <begin position="751"/>
        <end position="786"/>
    </location>
</feature>
<dbReference type="Proteomes" id="UP001165378">
    <property type="component" value="Unassembled WGS sequence"/>
</dbReference>
<feature type="repeat" description="WD" evidence="1">
    <location>
        <begin position="548"/>
        <end position="573"/>
    </location>
</feature>
<comment type="caution">
    <text evidence="4">The sequence shown here is derived from an EMBL/GenBank/DDBJ whole genome shotgun (WGS) entry which is preliminary data.</text>
</comment>
<keyword evidence="1" id="KW-0853">WD repeat</keyword>
<dbReference type="InterPro" id="IPR024983">
    <property type="entry name" value="CHAT_dom"/>
</dbReference>
<evidence type="ECO:0000256" key="2">
    <source>
        <dbReference type="SAM" id="MobiDB-lite"/>
    </source>
</evidence>
<dbReference type="InterPro" id="IPR001680">
    <property type="entry name" value="WD40_rpt"/>
</dbReference>
<dbReference type="InterPro" id="IPR011047">
    <property type="entry name" value="Quinoprotein_ADH-like_sf"/>
</dbReference>
<dbReference type="CDD" id="cd00200">
    <property type="entry name" value="WD40"/>
    <property type="match status" value="1"/>
</dbReference>
<sequence length="786" mass="84101">MDVDLQVEVAPGGPETYAVLFRDSTGGETSGVLQLPPPSVLAALAARVPDAVLASTAQVRRAVVGDEGPVRELGQLLFEALLVRAGAGQLRAARHRAAERGTNVRLILRVNAPELAVLPWEFMYDPDEGDYLGHEIPLVRYPQVARPVAPLRVGAPLRILCMIARPDDLVPLDTQHEAERLQEALADLVDEGRVELGWVAGQTWRALRDAVRRDARGTEAGGRSGSGGPWHVLHFIGHGAFDSRAQEGTLALAGEHGGTHYLGATQLAVLLAGHPSLRLAVLNACETARSGTVDPFSSVAGALMRKGMPAVLAMRYPITDASALECARTFYEGLARQLPIDVAVMEARQAMWIAQRHSLEWGTPVLHMRSLDGVLFNLTEAPTQVVPVQNIAVSAVEASAFLTEASPKENSETSESSAAEMTPPGSAPITAVPAETVARDVEAEAFPKSEAVAVPASPDALGSPRRAADPPTLPPRPPQPPPKRAKSSPARFTAERIAQHTLPHKIQFAALNPQGDLLALAFADNAAMIINPQGQLVRSIPANPRCRIYQIAFSPDGRLFATAGSDHFIRVWETTGDEIWRARHSATVCAVAFSPDGRLVAGGAADGSTLVCKVPNGEAIRKITSPNLLLKAVNSVAFAPDGTRILVGDVTKWARIYDVLSGKGTLQVRHGEWGSNVHSVAFAQDGRQFVTCGDGNARLWDAQTAHIVKTFPHTAYVSRVALSPDGRYLATGTLGNHAYIWNVRNGKKLLQIDHEGPVTGVSFSGDSRLLATASADMTCQFWQLRR</sequence>
<name>A0AA41Q4W0_9ACTN</name>
<feature type="repeat" description="WD" evidence="1">
    <location>
        <begin position="581"/>
        <end position="622"/>
    </location>
</feature>
<keyword evidence="5" id="KW-1185">Reference proteome</keyword>
<gene>
    <name evidence="4" type="ORF">LZ495_29785</name>
</gene>
<feature type="region of interest" description="Disordered" evidence="2">
    <location>
        <begin position="449"/>
        <end position="490"/>
    </location>
</feature>
<dbReference type="InterPro" id="IPR015943">
    <property type="entry name" value="WD40/YVTN_repeat-like_dom_sf"/>
</dbReference>
<organism evidence="4 5">
    <name type="scientific">Yinghuangia soli</name>
    <dbReference type="NCBI Taxonomy" id="2908204"/>
    <lineage>
        <taxon>Bacteria</taxon>
        <taxon>Bacillati</taxon>
        <taxon>Actinomycetota</taxon>
        <taxon>Actinomycetes</taxon>
        <taxon>Kitasatosporales</taxon>
        <taxon>Streptomycetaceae</taxon>
        <taxon>Yinghuangia</taxon>
    </lineage>
</organism>
<accession>A0AA41Q4W0</accession>
<dbReference type="PANTHER" id="PTHR19879">
    <property type="entry name" value="TRANSCRIPTION INITIATION FACTOR TFIID"/>
    <property type="match status" value="1"/>
</dbReference>
<evidence type="ECO:0000259" key="3">
    <source>
        <dbReference type="Pfam" id="PF12770"/>
    </source>
</evidence>